<reference evidence="2 3" key="1">
    <citation type="submission" date="2019-07" db="EMBL/GenBank/DDBJ databases">
        <title>Draft genome of C. aurimucosum strain 2274.</title>
        <authorList>
            <person name="Pacheco L.G.C."/>
            <person name="Aguiar E.R.G.R."/>
            <person name="Santos C.S."/>
            <person name="Rocha D.J.P.G."/>
            <person name="Sant'Anna L.O."/>
            <person name="Mattos-Guaraldi A.L."/>
            <person name="Santos L.S."/>
        </authorList>
    </citation>
    <scope>NUCLEOTIDE SEQUENCE [LARGE SCALE GENOMIC DNA]</scope>
    <source>
        <strain evidence="2 3">2274</strain>
    </source>
</reference>
<evidence type="ECO:0000313" key="3">
    <source>
        <dbReference type="Proteomes" id="UP000320443"/>
    </source>
</evidence>
<proteinExistence type="predicted"/>
<sequence>MPQPPQKKPGSKKVLWIVLAIILGLILVTGLALVAAFSAFKDFAAGLEDGPGEVAASDAGYWERTIDVDDVDAIRESEVPASVPTPLAELTSECYEDTSYFGESADQGYDAQWVPTISCLYGADGEFVAQYTENQEAIRDAERVGLQESVVDYASARGSQIAIFGQDEEFVMVEVLEGRNAVIEYVMGGYDSDEVVTNYGDLASYLVNAGILDETPGPPPVDA</sequence>
<keyword evidence="1" id="KW-1133">Transmembrane helix</keyword>
<evidence type="ECO:0000313" key="2">
    <source>
        <dbReference type="EMBL" id="TRX63125.1"/>
    </source>
</evidence>
<comment type="caution">
    <text evidence="2">The sequence shown here is derived from an EMBL/GenBank/DDBJ whole genome shotgun (WGS) entry which is preliminary data.</text>
</comment>
<dbReference type="Proteomes" id="UP000320443">
    <property type="component" value="Unassembled WGS sequence"/>
</dbReference>
<keyword evidence="1" id="KW-0472">Membrane</keyword>
<accession>A0A553G0T3</accession>
<evidence type="ECO:0000256" key="1">
    <source>
        <dbReference type="SAM" id="Phobius"/>
    </source>
</evidence>
<gene>
    <name evidence="2" type="ORF">FNY97_04310</name>
</gene>
<feature type="transmembrane region" description="Helical" evidence="1">
    <location>
        <begin position="14"/>
        <end position="37"/>
    </location>
</feature>
<dbReference type="EMBL" id="VKDK01000004">
    <property type="protein sequence ID" value="TRX63125.1"/>
    <property type="molecule type" value="Genomic_DNA"/>
</dbReference>
<protein>
    <submittedName>
        <fullName evidence="2">Uncharacterized protein</fullName>
    </submittedName>
</protein>
<dbReference type="AlphaFoldDB" id="A0A553G0T3"/>
<organism evidence="2 3">
    <name type="scientific">Corynebacterium hiratae</name>
    <dbReference type="NCBI Taxonomy" id="3139423"/>
    <lineage>
        <taxon>Bacteria</taxon>
        <taxon>Bacillati</taxon>
        <taxon>Actinomycetota</taxon>
        <taxon>Actinomycetes</taxon>
        <taxon>Mycobacteriales</taxon>
        <taxon>Corynebacteriaceae</taxon>
        <taxon>Corynebacterium</taxon>
    </lineage>
</organism>
<name>A0A553G0T3_9CORY</name>
<dbReference type="RefSeq" id="WP_144013221.1">
    <property type="nucleotide sequence ID" value="NZ_VKDK01000004.1"/>
</dbReference>
<keyword evidence="1" id="KW-0812">Transmembrane</keyword>
<keyword evidence="3" id="KW-1185">Reference proteome</keyword>